<evidence type="ECO:0000256" key="1">
    <source>
        <dbReference type="SAM" id="MobiDB-lite"/>
    </source>
</evidence>
<reference evidence="3 6" key="1">
    <citation type="submission" date="2022-02" db="EMBL/GenBank/DDBJ databases">
        <title>Emergence and expansion in Europe of a Vibrio aestuarianus clonal complex pathogenic for oysters.</title>
        <authorList>
            <person name="Mesnil A."/>
            <person name="Travers M.-A."/>
        </authorList>
    </citation>
    <scope>NUCLEOTIDE SEQUENCE</scope>
    <source>
        <strain evidence="3">19_064_11T1</strain>
        <strain evidence="4 6">U17</strain>
    </source>
</reference>
<dbReference type="RefSeq" id="WP_261926596.1">
    <property type="nucleotide sequence ID" value="NZ_CALYLG010000144.1"/>
</dbReference>
<evidence type="ECO:0000313" key="4">
    <source>
        <dbReference type="EMBL" id="WGK85971.1"/>
    </source>
</evidence>
<dbReference type="Proteomes" id="UP001241226">
    <property type="component" value="Chromosome 1"/>
</dbReference>
<gene>
    <name evidence="3" type="ORF">L9W94_11475</name>
    <name evidence="4" type="ORF">PYE67_03875</name>
</gene>
<evidence type="ECO:0000313" key="6">
    <source>
        <dbReference type="Proteomes" id="UP001241226"/>
    </source>
</evidence>
<feature type="compositionally biased region" description="Gly residues" evidence="1">
    <location>
        <begin position="192"/>
        <end position="204"/>
    </location>
</feature>
<feature type="signal peptide" evidence="2">
    <location>
        <begin position="1"/>
        <end position="23"/>
    </location>
</feature>
<feature type="region of interest" description="Disordered" evidence="1">
    <location>
        <begin position="159"/>
        <end position="204"/>
    </location>
</feature>
<dbReference type="EMBL" id="CP118711">
    <property type="protein sequence ID" value="WGK85971.1"/>
    <property type="molecule type" value="Genomic_DNA"/>
</dbReference>
<protein>
    <submittedName>
        <fullName evidence="3">Uncharacterized protein</fullName>
    </submittedName>
</protein>
<keyword evidence="2" id="KW-0732">Signal</keyword>
<organism evidence="3 5">
    <name type="scientific">Vibrio aestuarianus</name>
    <dbReference type="NCBI Taxonomy" id="28171"/>
    <lineage>
        <taxon>Bacteria</taxon>
        <taxon>Pseudomonadati</taxon>
        <taxon>Pseudomonadota</taxon>
        <taxon>Gammaproteobacteria</taxon>
        <taxon>Vibrionales</taxon>
        <taxon>Vibrionaceae</taxon>
        <taxon>Vibrio</taxon>
    </lineage>
</organism>
<dbReference type="AlphaFoldDB" id="A0A9X4IQ81"/>
<feature type="compositionally biased region" description="Low complexity" evidence="1">
    <location>
        <begin position="164"/>
        <end position="174"/>
    </location>
</feature>
<proteinExistence type="predicted"/>
<evidence type="ECO:0000256" key="2">
    <source>
        <dbReference type="SAM" id="SignalP"/>
    </source>
</evidence>
<sequence>MKKTLWILWTTFAALVSSSNVYAATEASCSLYKNHEIAMDTIKASLAQADSAVTSLQALMKLCPNMILEMADVASTLHPELSLDIFNAVFANIPGDQVAELTAILVKNAPANLRSEVVQLAVSQSPESAQAIVDAVIGTETMQSTDVIIAALSGGADPATITEPTAAGTPSTLPGTPPPVTTTPGSTTTLGTGSGSGGGTASLN</sequence>
<evidence type="ECO:0000313" key="5">
    <source>
        <dbReference type="Proteomes" id="UP001140979"/>
    </source>
</evidence>
<dbReference type="EMBL" id="JAKNBA010000018">
    <property type="protein sequence ID" value="MDE1242757.1"/>
    <property type="molecule type" value="Genomic_DNA"/>
</dbReference>
<feature type="compositionally biased region" description="Low complexity" evidence="1">
    <location>
        <begin position="182"/>
        <end position="191"/>
    </location>
</feature>
<dbReference type="Proteomes" id="UP001140979">
    <property type="component" value="Unassembled WGS sequence"/>
</dbReference>
<accession>A0A9X4IQ81</accession>
<name>A0A9X4IQ81_9VIBR</name>
<feature type="chain" id="PRO_5040940872" evidence="2">
    <location>
        <begin position="24"/>
        <end position="204"/>
    </location>
</feature>
<evidence type="ECO:0000313" key="3">
    <source>
        <dbReference type="EMBL" id="MDE1242757.1"/>
    </source>
</evidence>